<organism evidence="2 3">
    <name type="scientific">Nyssa sinensis</name>
    <dbReference type="NCBI Taxonomy" id="561372"/>
    <lineage>
        <taxon>Eukaryota</taxon>
        <taxon>Viridiplantae</taxon>
        <taxon>Streptophyta</taxon>
        <taxon>Embryophyta</taxon>
        <taxon>Tracheophyta</taxon>
        <taxon>Spermatophyta</taxon>
        <taxon>Magnoliopsida</taxon>
        <taxon>eudicotyledons</taxon>
        <taxon>Gunneridae</taxon>
        <taxon>Pentapetalae</taxon>
        <taxon>asterids</taxon>
        <taxon>Cornales</taxon>
        <taxon>Nyssaceae</taxon>
        <taxon>Nyssa</taxon>
    </lineage>
</organism>
<evidence type="ECO:0000313" key="2">
    <source>
        <dbReference type="EMBL" id="KAA8539199.1"/>
    </source>
</evidence>
<keyword evidence="1" id="KW-0472">Membrane</keyword>
<dbReference type="Proteomes" id="UP000325577">
    <property type="component" value="Linkage Group LG14"/>
</dbReference>
<keyword evidence="1" id="KW-0812">Transmembrane</keyword>
<gene>
    <name evidence="2" type="ORF">F0562_025891</name>
</gene>
<keyword evidence="1" id="KW-1133">Transmembrane helix</keyword>
<evidence type="ECO:0000256" key="1">
    <source>
        <dbReference type="SAM" id="Phobius"/>
    </source>
</evidence>
<feature type="transmembrane region" description="Helical" evidence="1">
    <location>
        <begin position="85"/>
        <end position="103"/>
    </location>
</feature>
<protein>
    <submittedName>
        <fullName evidence="2">Uncharacterized protein</fullName>
    </submittedName>
</protein>
<proteinExistence type="predicted"/>
<reference evidence="2 3" key="1">
    <citation type="submission" date="2019-09" db="EMBL/GenBank/DDBJ databases">
        <title>A chromosome-level genome assembly of the Chinese tupelo Nyssa sinensis.</title>
        <authorList>
            <person name="Yang X."/>
            <person name="Kang M."/>
            <person name="Yang Y."/>
            <person name="Xiong H."/>
            <person name="Wang M."/>
            <person name="Zhang Z."/>
            <person name="Wang Z."/>
            <person name="Wu H."/>
            <person name="Ma T."/>
            <person name="Liu J."/>
            <person name="Xi Z."/>
        </authorList>
    </citation>
    <scope>NUCLEOTIDE SEQUENCE [LARGE SCALE GENOMIC DNA]</scope>
    <source>
        <strain evidence="2">J267</strain>
        <tissue evidence="2">Leaf</tissue>
    </source>
</reference>
<evidence type="ECO:0000313" key="3">
    <source>
        <dbReference type="Proteomes" id="UP000325577"/>
    </source>
</evidence>
<accession>A0A5J5B9C6</accession>
<keyword evidence="3" id="KW-1185">Reference proteome</keyword>
<sequence>MEGLSSAAIIPDTFQGTDNDITGQIGLIWQQAKTPLIVPLLKLMVYQLSIGVACGLFWPSDGIIIQVLDDSTNPTIKHHLYGKTLPGATVVALFANIGYIICAKRNQRSITATVSLTFSSIIATVSLTFRSVVNNFDFKFPPAFLIGMAFTNGDGASSNSMAATSSSQNQGSTFTRRGCGRAKNNKLRLYTQLMGGKPTIVIPPDLTQLVGHNLHVFKAELGIICRCYAPIAAATWKEMEDFQNTTLRLRLEDIFGNYNCLLPSVL</sequence>
<dbReference type="AlphaFoldDB" id="A0A5J5B9C6"/>
<feature type="transmembrane region" description="Helical" evidence="1">
    <location>
        <begin position="43"/>
        <end position="65"/>
    </location>
</feature>
<feature type="transmembrane region" description="Helical" evidence="1">
    <location>
        <begin position="110"/>
        <end position="129"/>
    </location>
</feature>
<dbReference type="OrthoDB" id="72851at2759"/>
<name>A0A5J5B9C6_9ASTE</name>
<dbReference type="EMBL" id="CM018037">
    <property type="protein sequence ID" value="KAA8539199.1"/>
    <property type="molecule type" value="Genomic_DNA"/>
</dbReference>